<dbReference type="AlphaFoldDB" id="A0A8J3C233"/>
<evidence type="ECO:0000313" key="3">
    <source>
        <dbReference type="Proteomes" id="UP000656042"/>
    </source>
</evidence>
<comment type="caution">
    <text evidence="2">The sequence shown here is derived from an EMBL/GenBank/DDBJ whole genome shotgun (WGS) entry which is preliminary data.</text>
</comment>
<protein>
    <submittedName>
        <fullName evidence="2">Uncharacterized protein</fullName>
    </submittedName>
</protein>
<accession>A0A8J3C233</accession>
<dbReference type="Proteomes" id="UP000656042">
    <property type="component" value="Unassembled WGS sequence"/>
</dbReference>
<reference evidence="2" key="2">
    <citation type="submission" date="2020-09" db="EMBL/GenBank/DDBJ databases">
        <authorList>
            <person name="Sun Q."/>
            <person name="Zhou Y."/>
        </authorList>
    </citation>
    <scope>NUCLEOTIDE SEQUENCE</scope>
    <source>
        <strain evidence="2">CGMCC 4.7299</strain>
    </source>
</reference>
<evidence type="ECO:0000313" key="2">
    <source>
        <dbReference type="EMBL" id="GGK98512.1"/>
    </source>
</evidence>
<reference evidence="2" key="1">
    <citation type="journal article" date="2014" name="Int. J. Syst. Evol. Microbiol.">
        <title>Complete genome sequence of Corynebacterium casei LMG S-19264T (=DSM 44701T), isolated from a smear-ripened cheese.</title>
        <authorList>
            <consortium name="US DOE Joint Genome Institute (JGI-PGF)"/>
            <person name="Walter F."/>
            <person name="Albersmeier A."/>
            <person name="Kalinowski J."/>
            <person name="Ruckert C."/>
        </authorList>
    </citation>
    <scope>NUCLEOTIDE SEQUENCE</scope>
    <source>
        <strain evidence="2">CGMCC 4.7299</strain>
    </source>
</reference>
<name>A0A8J3C233_9ACTN</name>
<keyword evidence="3" id="KW-1185">Reference proteome</keyword>
<gene>
    <name evidence="2" type="ORF">GCM10012284_35920</name>
</gene>
<proteinExistence type="predicted"/>
<feature type="signal peptide" evidence="1">
    <location>
        <begin position="1"/>
        <end position="22"/>
    </location>
</feature>
<sequence>MAILHIAVLAAALAGAPCAVVAAKSAHDRRKHARATTLALRHQLHPHAAALRDLELMWDPARAPAVPVAAGSGETVPDLGRLSVGLRRLDRQRCSGTACGSERWLAAVLRAYDHRLQLACHCLGIAEHLDDLVGMDRAIERIRIEGKLESAGLDVRRETPWP</sequence>
<feature type="chain" id="PRO_5035176806" evidence="1">
    <location>
        <begin position="23"/>
        <end position="162"/>
    </location>
</feature>
<keyword evidence="1" id="KW-0732">Signal</keyword>
<dbReference type="EMBL" id="BMMX01000015">
    <property type="protein sequence ID" value="GGK98512.1"/>
    <property type="molecule type" value="Genomic_DNA"/>
</dbReference>
<evidence type="ECO:0000256" key="1">
    <source>
        <dbReference type="SAM" id="SignalP"/>
    </source>
</evidence>
<dbReference type="RefSeq" id="WP_189080373.1">
    <property type="nucleotide sequence ID" value="NZ_BMMX01000015.1"/>
</dbReference>
<organism evidence="2 3">
    <name type="scientific">Mangrovihabitans endophyticus</name>
    <dbReference type="NCBI Taxonomy" id="1751298"/>
    <lineage>
        <taxon>Bacteria</taxon>
        <taxon>Bacillati</taxon>
        <taxon>Actinomycetota</taxon>
        <taxon>Actinomycetes</taxon>
        <taxon>Micromonosporales</taxon>
        <taxon>Micromonosporaceae</taxon>
        <taxon>Mangrovihabitans</taxon>
    </lineage>
</organism>